<dbReference type="InterPro" id="IPR005186">
    <property type="entry name" value="FlaG"/>
</dbReference>
<name>A0A1G6BRS9_EUBOX</name>
<protein>
    <submittedName>
        <fullName evidence="2">Flagellar protein FlaG</fullName>
    </submittedName>
</protein>
<feature type="compositionally biased region" description="Polar residues" evidence="1">
    <location>
        <begin position="1"/>
        <end position="61"/>
    </location>
</feature>
<accession>A0A1G6BRS9</accession>
<dbReference type="STRING" id="1732.SAMN02910417_01733"/>
<dbReference type="RefSeq" id="WP_090173966.1">
    <property type="nucleotide sequence ID" value="NZ_FMXR01000012.1"/>
</dbReference>
<dbReference type="PANTHER" id="PTHR37166">
    <property type="entry name" value="PROTEIN FLAG"/>
    <property type="match status" value="1"/>
</dbReference>
<feature type="region of interest" description="Disordered" evidence="1">
    <location>
        <begin position="1"/>
        <end position="80"/>
    </location>
</feature>
<dbReference type="InterPro" id="IPR035924">
    <property type="entry name" value="FlaG-like_sf"/>
</dbReference>
<organism evidence="2 3">
    <name type="scientific">Eubacterium oxidoreducens</name>
    <dbReference type="NCBI Taxonomy" id="1732"/>
    <lineage>
        <taxon>Bacteria</taxon>
        <taxon>Bacillati</taxon>
        <taxon>Bacillota</taxon>
        <taxon>Clostridia</taxon>
        <taxon>Eubacteriales</taxon>
        <taxon>Eubacteriaceae</taxon>
        <taxon>Eubacterium</taxon>
    </lineage>
</organism>
<dbReference type="SUPFAM" id="SSF160214">
    <property type="entry name" value="FlaG-like"/>
    <property type="match status" value="1"/>
</dbReference>
<keyword evidence="2" id="KW-0966">Cell projection</keyword>
<dbReference type="Proteomes" id="UP000199228">
    <property type="component" value="Unassembled WGS sequence"/>
</dbReference>
<dbReference type="PANTHER" id="PTHR37166:SF1">
    <property type="entry name" value="PROTEIN FLAG"/>
    <property type="match status" value="1"/>
</dbReference>
<evidence type="ECO:0000256" key="1">
    <source>
        <dbReference type="SAM" id="MobiDB-lite"/>
    </source>
</evidence>
<proteinExistence type="predicted"/>
<keyword evidence="3" id="KW-1185">Reference proteome</keyword>
<dbReference type="Gene3D" id="3.30.160.170">
    <property type="entry name" value="FlaG-like"/>
    <property type="match status" value="1"/>
</dbReference>
<gene>
    <name evidence="2" type="ORF">SAMN02910417_01733</name>
</gene>
<dbReference type="AlphaFoldDB" id="A0A1G6BRS9"/>
<sequence length="154" mass="16538">MGIDSINSTTATASYTEPAQSAPVSRPATTKSVSTNIPAPSSNAGSHNGTRNTTNADFSTKNAKDMAATIAPSQEDSKERVEAQNESIKSAVDTINKASNTEAIFGIHDKTNRVTIKIVDKESKEVIKELPPEKTLDMIAKVWEMAGLFVDEKR</sequence>
<dbReference type="Pfam" id="PF03646">
    <property type="entry name" value="FlaG"/>
    <property type="match status" value="1"/>
</dbReference>
<evidence type="ECO:0000313" key="3">
    <source>
        <dbReference type="Proteomes" id="UP000199228"/>
    </source>
</evidence>
<dbReference type="OrthoDB" id="9799867at2"/>
<keyword evidence="2" id="KW-0969">Cilium</keyword>
<reference evidence="2 3" key="1">
    <citation type="submission" date="2016-10" db="EMBL/GenBank/DDBJ databases">
        <authorList>
            <person name="de Groot N.N."/>
        </authorList>
    </citation>
    <scope>NUCLEOTIDE SEQUENCE [LARGE SCALE GENOMIC DNA]</scope>
    <source>
        <strain evidence="2 3">DSM 3217</strain>
    </source>
</reference>
<keyword evidence="2" id="KW-0282">Flagellum</keyword>
<evidence type="ECO:0000313" key="2">
    <source>
        <dbReference type="EMBL" id="SDB23349.1"/>
    </source>
</evidence>
<dbReference type="EMBL" id="FMXR01000012">
    <property type="protein sequence ID" value="SDB23349.1"/>
    <property type="molecule type" value="Genomic_DNA"/>
</dbReference>